<proteinExistence type="predicted"/>
<gene>
    <name evidence="1" type="ORF">CTA1_3346</name>
</gene>
<sequence length="302" mass="33335">MATLERQLQSGVGHSFGSPAVEAGTRCWIHYLAGAEPCWIRLHHLGIIDRRPTQQSSSPTAHLDPELTCTTNLGMVSCRLTVVGQAVSYCRECRVLPFRIPSLAYALTLLSKYPTLARKSCASPASSRAATSTCWTWTLSAASASSTSATTLQLDDAEFAKWKQRRGWGLGVEYLDASEGHGRRFRCGHLTALLLLVSARLNVYLTFGRLPRGLTVHDVDVGCDDFPLGTDPSGYVLREISYPLRWIKWDKNDRFFISPKTFESWENIQGSLVRLGAVHNGMHMLPPLGPGGWGLYLELGLD</sequence>
<dbReference type="Proteomes" id="UP000310108">
    <property type="component" value="Unassembled WGS sequence"/>
</dbReference>
<comment type="caution">
    <text evidence="1">The sequence shown here is derived from an EMBL/GenBank/DDBJ whole genome shotgun (WGS) entry which is preliminary data.</text>
</comment>
<reference evidence="1 2" key="1">
    <citation type="journal article" date="2019" name="PLoS ONE">
        <title>Comparative genome analysis indicates high evolutionary potential of pathogenicity genes in Colletotrichum tanaceti.</title>
        <authorList>
            <person name="Lelwala R.V."/>
            <person name="Korhonen P.K."/>
            <person name="Young N.D."/>
            <person name="Scott J.B."/>
            <person name="Ades P.A."/>
            <person name="Gasser R.B."/>
            <person name="Taylor P.W.J."/>
        </authorList>
    </citation>
    <scope>NUCLEOTIDE SEQUENCE [LARGE SCALE GENOMIC DNA]</scope>
    <source>
        <strain evidence="1">BRIP57314</strain>
    </source>
</reference>
<evidence type="ECO:0000313" key="1">
    <source>
        <dbReference type="EMBL" id="TKW53770.1"/>
    </source>
</evidence>
<accession>A0A4U6XDB9</accession>
<protein>
    <submittedName>
        <fullName evidence="1">Uncharacterized protein</fullName>
    </submittedName>
</protein>
<dbReference type="STRING" id="1306861.A0A4U6XDB9"/>
<dbReference type="OrthoDB" id="4791786at2759"/>
<organism evidence="1 2">
    <name type="scientific">Colletotrichum tanaceti</name>
    <dbReference type="NCBI Taxonomy" id="1306861"/>
    <lineage>
        <taxon>Eukaryota</taxon>
        <taxon>Fungi</taxon>
        <taxon>Dikarya</taxon>
        <taxon>Ascomycota</taxon>
        <taxon>Pezizomycotina</taxon>
        <taxon>Sordariomycetes</taxon>
        <taxon>Hypocreomycetidae</taxon>
        <taxon>Glomerellales</taxon>
        <taxon>Glomerellaceae</taxon>
        <taxon>Colletotrichum</taxon>
        <taxon>Colletotrichum destructivum species complex</taxon>
    </lineage>
</organism>
<dbReference type="EMBL" id="PJEX01000169">
    <property type="protein sequence ID" value="TKW53770.1"/>
    <property type="molecule type" value="Genomic_DNA"/>
</dbReference>
<evidence type="ECO:0000313" key="2">
    <source>
        <dbReference type="Proteomes" id="UP000310108"/>
    </source>
</evidence>
<name>A0A4U6XDB9_9PEZI</name>
<keyword evidence="2" id="KW-1185">Reference proteome</keyword>
<dbReference type="AlphaFoldDB" id="A0A4U6XDB9"/>